<protein>
    <recommendedName>
        <fullName evidence="2">Integrase catalytic domain-containing protein</fullName>
    </recommendedName>
</protein>
<evidence type="ECO:0000259" key="2">
    <source>
        <dbReference type="PROSITE" id="PS50994"/>
    </source>
</evidence>
<dbReference type="Gene3D" id="3.30.420.10">
    <property type="entry name" value="Ribonuclease H-like superfamily/Ribonuclease H"/>
    <property type="match status" value="1"/>
</dbReference>
<dbReference type="InterPro" id="IPR012337">
    <property type="entry name" value="RNaseH-like_sf"/>
</dbReference>
<feature type="compositionally biased region" description="Low complexity" evidence="1">
    <location>
        <begin position="314"/>
        <end position="351"/>
    </location>
</feature>
<dbReference type="GO" id="GO:0003676">
    <property type="term" value="F:nucleic acid binding"/>
    <property type="evidence" value="ECO:0007669"/>
    <property type="project" value="InterPro"/>
</dbReference>
<dbReference type="SUPFAM" id="SSF53098">
    <property type="entry name" value="Ribonuclease H-like"/>
    <property type="match status" value="1"/>
</dbReference>
<dbReference type="InterPro" id="IPR025452">
    <property type="entry name" value="DUF4218"/>
</dbReference>
<dbReference type="GO" id="GO:0015074">
    <property type="term" value="P:DNA integration"/>
    <property type="evidence" value="ECO:0007669"/>
    <property type="project" value="InterPro"/>
</dbReference>
<dbReference type="Proteomes" id="UP000326396">
    <property type="component" value="Linkage Group LG1"/>
</dbReference>
<name>A0A5N6Q144_9ASTR</name>
<dbReference type="Pfam" id="PF02992">
    <property type="entry name" value="Transposase_21"/>
    <property type="match status" value="2"/>
</dbReference>
<dbReference type="PANTHER" id="PTHR48258:SF14">
    <property type="entry name" value="OS02G0583300 PROTEIN"/>
    <property type="match status" value="1"/>
</dbReference>
<dbReference type="EMBL" id="SZYD01000001">
    <property type="protein sequence ID" value="KAD7478319.1"/>
    <property type="molecule type" value="Genomic_DNA"/>
</dbReference>
<evidence type="ECO:0000256" key="1">
    <source>
        <dbReference type="SAM" id="MobiDB-lite"/>
    </source>
</evidence>
<dbReference type="Pfam" id="PF00665">
    <property type="entry name" value="rve"/>
    <property type="match status" value="1"/>
</dbReference>
<comment type="caution">
    <text evidence="3">The sequence shown here is derived from an EMBL/GenBank/DDBJ whole genome shotgun (WGS) entry which is preliminary data.</text>
</comment>
<evidence type="ECO:0000313" key="4">
    <source>
        <dbReference type="Proteomes" id="UP000326396"/>
    </source>
</evidence>
<feature type="compositionally biased region" description="Low complexity" evidence="1">
    <location>
        <begin position="361"/>
        <end position="376"/>
    </location>
</feature>
<keyword evidence="4" id="KW-1185">Reference proteome</keyword>
<organism evidence="3 4">
    <name type="scientific">Mikania micrantha</name>
    <name type="common">bitter vine</name>
    <dbReference type="NCBI Taxonomy" id="192012"/>
    <lineage>
        <taxon>Eukaryota</taxon>
        <taxon>Viridiplantae</taxon>
        <taxon>Streptophyta</taxon>
        <taxon>Embryophyta</taxon>
        <taxon>Tracheophyta</taxon>
        <taxon>Spermatophyta</taxon>
        <taxon>Magnoliopsida</taxon>
        <taxon>eudicotyledons</taxon>
        <taxon>Gunneridae</taxon>
        <taxon>Pentapetalae</taxon>
        <taxon>asterids</taxon>
        <taxon>campanulids</taxon>
        <taxon>Asterales</taxon>
        <taxon>Asteraceae</taxon>
        <taxon>Asteroideae</taxon>
        <taxon>Heliantheae alliance</taxon>
        <taxon>Eupatorieae</taxon>
        <taxon>Mikania</taxon>
    </lineage>
</organism>
<feature type="domain" description="Integrase catalytic" evidence="2">
    <location>
        <begin position="109"/>
        <end position="275"/>
    </location>
</feature>
<dbReference type="PANTHER" id="PTHR48258">
    <property type="entry name" value="DUF4218 DOMAIN-CONTAINING PROTEIN-RELATED"/>
    <property type="match status" value="1"/>
</dbReference>
<gene>
    <name evidence="3" type="ORF">E3N88_01455</name>
</gene>
<feature type="region of interest" description="Disordered" evidence="1">
    <location>
        <begin position="310"/>
        <end position="382"/>
    </location>
</feature>
<dbReference type="AlphaFoldDB" id="A0A5N6Q144"/>
<dbReference type="OrthoDB" id="1878503at2759"/>
<proteinExistence type="predicted"/>
<dbReference type="InterPro" id="IPR036397">
    <property type="entry name" value="RNaseH_sf"/>
</dbReference>
<dbReference type="InterPro" id="IPR001584">
    <property type="entry name" value="Integrase_cat-core"/>
</dbReference>
<accession>A0A5N6Q144</accession>
<dbReference type="InterPro" id="IPR025724">
    <property type="entry name" value="GAG-pre-integrase_dom"/>
</dbReference>
<dbReference type="InterPro" id="IPR004242">
    <property type="entry name" value="Transposase_21"/>
</dbReference>
<dbReference type="Pfam" id="PF13960">
    <property type="entry name" value="DUF4218"/>
    <property type="match status" value="1"/>
</dbReference>
<dbReference type="PROSITE" id="PS50994">
    <property type="entry name" value="INTEGRASE"/>
    <property type="match status" value="1"/>
</dbReference>
<reference evidence="3 4" key="1">
    <citation type="submission" date="2019-05" db="EMBL/GenBank/DDBJ databases">
        <title>Mikania micrantha, genome provides insights into the molecular mechanism of rapid growth.</title>
        <authorList>
            <person name="Liu B."/>
        </authorList>
    </citation>
    <scope>NUCLEOTIDE SEQUENCE [LARGE SCALE GENOMIC DNA]</scope>
    <source>
        <strain evidence="3">NLD-2019</strain>
        <tissue evidence="3">Leaf</tissue>
    </source>
</reference>
<evidence type="ECO:0000313" key="3">
    <source>
        <dbReference type="EMBL" id="KAD7478319.1"/>
    </source>
</evidence>
<dbReference type="Pfam" id="PF13976">
    <property type="entry name" value="gag_pre-integrs"/>
    <property type="match status" value="1"/>
</dbReference>
<sequence length="1143" mass="129957">MRTGYAITFDDEACIVTHKGTKKAIYTVPLASNNTFPFDVNQKKDTVVMESSESILWHNRYGHLHEQALQLLKTSNMVDGLPLIGSLPECEGCIYGKQTRNPFPHHAWRSTQPLQLVHADLVGPMPTPSLGGNRYYFLLTDDFTRISWVYFMKRKSESFSLFKKFKAKVEKESGWFIKTLRTDRGGEFLSKEFNEFCETHGIHRDLTAPFTPQQNGVAERKNRTVTEMTRCLLQAKKLPNQFWGEAVATAVYLLSLSPTTAVPGKLPMRCGMGENHLDVVFDEQGGWNDANTNNSKDDLFVRGMVYNDDGGSHVEPSSVVNNGNGSSSDSSESNGASSNSTESSTTSNQNGKGDGSGGRSNSGSSGNEEGSSNSSSEVEETIEGKQIELKSCYTQDQVADVFTKPLAVELFYYLRGNSRFTAKDMTWHHTGRSTDGMMRHPVDGKAWQEFDKKYPNFAKEPRNVRLGLAADGFNPFGNMSQTYSMWPVVLTTYNTPPWPLVDELKTLWIDGVQMRDASTKTVFTMRAALLWTINDYPARSSLSGWSGQGYKACPTCNADTPSCPVTNKIAFIGHRRFLTKNHKWRDSLLFNGKKETRDPPKPLTNILMLKQLQSLPNRVPGKHPSHGGVKRKRATYLAANVSIAIVDLCTLFQKLYARSLDMKDMEKAKKEVIKILCNLELIYPPAFFDIMVHLVLHFPEEAILGGPLYMRWMYPFERYMKKLKAYVRNKARPEGSIAEGYVADEALTFCSMYLEGMQTKFNRPDRNADAGIPKRQLHVFSSQCRPISKKKIISLSEETRKSLEWFVLNNCDEIKDHKSEFESEFPERDVKTEFSSWFRYKSNTSSCISSSDELKALAHGPLNAYLYTACIVNGVRFVVHNRDVRRTTQNSGVVTIGEDKTPFYGQLEEIIEMNYLHATQAKQVFYLQDPSRTTGNWRVVEDVHHRKLWDHPSMSVVNEIDILHDTQSSDYNLVVDDDLRDNESFECNLVVDLGFLPMRTASEESMRDEILIDDDDEKEEDENFYFSDDEDEINDDVDNEDDDDIEDTQYYKGMNPDAWVRVIEELFTTPTYQKRSQANSANRSKQLYGSYHGTQSYAQRRYTEVLETGVAKHVEGWREMHCKGSSGWYNEMAETHWVSACLV</sequence>